<feature type="signal peptide" evidence="11">
    <location>
        <begin position="1"/>
        <end position="23"/>
    </location>
</feature>
<dbReference type="AlphaFoldDB" id="A0A1N6U3J5"/>
<keyword evidence="9" id="KW-0472">Membrane</keyword>
<dbReference type="Pfam" id="PF13609">
    <property type="entry name" value="Porin_4"/>
    <property type="match status" value="1"/>
</dbReference>
<dbReference type="PANTHER" id="PTHR34501:SF9">
    <property type="entry name" value="MAJOR OUTER MEMBRANE PROTEIN P.IA"/>
    <property type="match status" value="1"/>
</dbReference>
<keyword evidence="3" id="KW-0813">Transport</keyword>
<reference evidence="14" key="1">
    <citation type="submission" date="2017-01" db="EMBL/GenBank/DDBJ databases">
        <authorList>
            <person name="Varghese N."/>
            <person name="Submissions S."/>
        </authorList>
    </citation>
    <scope>NUCLEOTIDE SEQUENCE [LARGE SCALE GENOMIC DNA]</scope>
    <source>
        <strain evidence="14">ATCC 51758</strain>
    </source>
</reference>
<proteinExistence type="predicted"/>
<evidence type="ECO:0000259" key="12">
    <source>
        <dbReference type="Pfam" id="PF13609"/>
    </source>
</evidence>
<dbReference type="Gene3D" id="2.40.160.10">
    <property type="entry name" value="Porin"/>
    <property type="match status" value="1"/>
</dbReference>
<keyword evidence="14" id="KW-1185">Reference proteome</keyword>
<dbReference type="RefSeq" id="WP_076601888.1">
    <property type="nucleotide sequence ID" value="NZ_FTMD01000005.1"/>
</dbReference>
<evidence type="ECO:0000256" key="6">
    <source>
        <dbReference type="ARBA" id="ARBA00022729"/>
    </source>
</evidence>
<protein>
    <submittedName>
        <fullName evidence="13">Outer membrane protein (Porin)</fullName>
    </submittedName>
</protein>
<accession>A0A1N6U3J5</accession>
<name>A0A1N6U3J5_9RHOO</name>
<dbReference type="Proteomes" id="UP000186819">
    <property type="component" value="Unassembled WGS sequence"/>
</dbReference>
<dbReference type="InterPro" id="IPR001702">
    <property type="entry name" value="Porin_Gram-ve"/>
</dbReference>
<keyword evidence="4" id="KW-1134">Transmembrane beta strand</keyword>
<dbReference type="InterPro" id="IPR050298">
    <property type="entry name" value="Gram-neg_bact_OMP"/>
</dbReference>
<keyword evidence="7" id="KW-0406">Ion transport</keyword>
<dbReference type="GO" id="GO:0015288">
    <property type="term" value="F:porin activity"/>
    <property type="evidence" value="ECO:0007669"/>
    <property type="project" value="UniProtKB-KW"/>
</dbReference>
<keyword evidence="8" id="KW-0626">Porin</keyword>
<evidence type="ECO:0000313" key="13">
    <source>
        <dbReference type="EMBL" id="SIQ60205.1"/>
    </source>
</evidence>
<dbReference type="GO" id="GO:0034220">
    <property type="term" value="P:monoatomic ion transmembrane transport"/>
    <property type="evidence" value="ECO:0007669"/>
    <property type="project" value="InterPro"/>
</dbReference>
<evidence type="ECO:0000256" key="4">
    <source>
        <dbReference type="ARBA" id="ARBA00022452"/>
    </source>
</evidence>
<comment type="subcellular location">
    <subcellularLocation>
        <location evidence="1">Cell outer membrane</location>
        <topology evidence="1">Multi-pass membrane protein</topology>
    </subcellularLocation>
</comment>
<sequence length="378" mass="40895">MKKQVTIAVLAALGAGATQVASAQETSVTIYGRAHVSFEQIRKSGQETTQFLKNNTSRIGFRGEEALGSGLKAFFQIESGVALDDGSTGGSNKLAGRETFVGLKNDYGTVKAGNFYHPYDDLHGISGNYFQLFTGTSNDATLWANGSSAATGGFDERLPNAVSYESPKFGGLSAKLWYSFGPSDNGGEEQLGDDGSRMFSANVVYENGPLKAAWGHLQQRRMEAQSKNFYEDGYSNFITAGYQAGPFYFAGLVERDELKNINQSGDSRTRNYWHLLAKYTTGAHTVGAFYGKAYDWKGDAGRDDSGARMYTVGYNYALSKRTQVYALYTNLKNDDAGAYNLGGSPARVNPTSSNPALNDWTIAAEKQSGIVVGMAHNF</sequence>
<keyword evidence="5" id="KW-0812">Transmembrane</keyword>
<dbReference type="PANTHER" id="PTHR34501">
    <property type="entry name" value="PROTEIN YDDL-RELATED"/>
    <property type="match status" value="1"/>
</dbReference>
<dbReference type="STRING" id="34027.SAMN05421829_105208"/>
<evidence type="ECO:0000256" key="8">
    <source>
        <dbReference type="ARBA" id="ARBA00023114"/>
    </source>
</evidence>
<evidence type="ECO:0000256" key="7">
    <source>
        <dbReference type="ARBA" id="ARBA00023065"/>
    </source>
</evidence>
<evidence type="ECO:0000256" key="3">
    <source>
        <dbReference type="ARBA" id="ARBA00022448"/>
    </source>
</evidence>
<evidence type="ECO:0000256" key="5">
    <source>
        <dbReference type="ARBA" id="ARBA00022692"/>
    </source>
</evidence>
<evidence type="ECO:0000256" key="2">
    <source>
        <dbReference type="ARBA" id="ARBA00011233"/>
    </source>
</evidence>
<feature type="chain" id="PRO_5012749118" evidence="11">
    <location>
        <begin position="24"/>
        <end position="378"/>
    </location>
</feature>
<organism evidence="13 14">
    <name type="scientific">Aromatoleum tolulyticum</name>
    <dbReference type="NCBI Taxonomy" id="34027"/>
    <lineage>
        <taxon>Bacteria</taxon>
        <taxon>Pseudomonadati</taxon>
        <taxon>Pseudomonadota</taxon>
        <taxon>Betaproteobacteria</taxon>
        <taxon>Rhodocyclales</taxon>
        <taxon>Rhodocyclaceae</taxon>
        <taxon>Aromatoleum</taxon>
    </lineage>
</organism>
<evidence type="ECO:0000256" key="10">
    <source>
        <dbReference type="ARBA" id="ARBA00023237"/>
    </source>
</evidence>
<dbReference type="InterPro" id="IPR023614">
    <property type="entry name" value="Porin_dom_sf"/>
</dbReference>
<evidence type="ECO:0000313" key="14">
    <source>
        <dbReference type="Proteomes" id="UP000186819"/>
    </source>
</evidence>
<gene>
    <name evidence="13" type="ORF">SAMN05421829_105208</name>
</gene>
<dbReference type="GO" id="GO:0009279">
    <property type="term" value="C:cell outer membrane"/>
    <property type="evidence" value="ECO:0007669"/>
    <property type="project" value="UniProtKB-SubCell"/>
</dbReference>
<feature type="domain" description="Porin" evidence="12">
    <location>
        <begin position="11"/>
        <end position="335"/>
    </location>
</feature>
<dbReference type="GO" id="GO:0046930">
    <property type="term" value="C:pore complex"/>
    <property type="evidence" value="ECO:0007669"/>
    <property type="project" value="UniProtKB-KW"/>
</dbReference>
<keyword evidence="6 11" id="KW-0732">Signal</keyword>
<comment type="subunit">
    <text evidence="2">Homotrimer.</text>
</comment>
<dbReference type="PRINTS" id="PR00182">
    <property type="entry name" value="ECOLNEIPORIN"/>
</dbReference>
<dbReference type="InterPro" id="IPR033900">
    <property type="entry name" value="Gram_neg_porin_domain"/>
</dbReference>
<dbReference type="CDD" id="cd00342">
    <property type="entry name" value="gram_neg_porins"/>
    <property type="match status" value="1"/>
</dbReference>
<dbReference type="EMBL" id="FTMD01000005">
    <property type="protein sequence ID" value="SIQ60205.1"/>
    <property type="molecule type" value="Genomic_DNA"/>
</dbReference>
<keyword evidence="10" id="KW-0998">Cell outer membrane</keyword>
<evidence type="ECO:0000256" key="9">
    <source>
        <dbReference type="ARBA" id="ARBA00023136"/>
    </source>
</evidence>
<dbReference type="OrthoDB" id="5293374at2"/>
<evidence type="ECO:0000256" key="1">
    <source>
        <dbReference type="ARBA" id="ARBA00004571"/>
    </source>
</evidence>
<dbReference type="SUPFAM" id="SSF56935">
    <property type="entry name" value="Porins"/>
    <property type="match status" value="1"/>
</dbReference>
<evidence type="ECO:0000256" key="11">
    <source>
        <dbReference type="SAM" id="SignalP"/>
    </source>
</evidence>